<dbReference type="InterPro" id="IPR015943">
    <property type="entry name" value="WD40/YVTN_repeat-like_dom_sf"/>
</dbReference>
<organism evidence="2 3">
    <name type="scientific">candidate division WOR-3 bacterium RBG_13_43_14</name>
    <dbReference type="NCBI Taxonomy" id="1802590"/>
    <lineage>
        <taxon>Bacteria</taxon>
        <taxon>Bacteria division WOR-3</taxon>
    </lineage>
</organism>
<dbReference type="SUPFAM" id="SSF110296">
    <property type="entry name" value="Oligoxyloglucan reducing end-specific cellobiohydrolase"/>
    <property type="match status" value="1"/>
</dbReference>
<comment type="caution">
    <text evidence="2">The sequence shown here is derived from an EMBL/GenBank/DDBJ whole genome shotgun (WGS) entry which is preliminary data.</text>
</comment>
<name>A0A1F4U8U4_UNCW3</name>
<proteinExistence type="predicted"/>
<evidence type="ECO:0000313" key="2">
    <source>
        <dbReference type="EMBL" id="OGC41309.1"/>
    </source>
</evidence>
<dbReference type="NCBIfam" id="TIGR04183">
    <property type="entry name" value="Por_Secre_tail"/>
    <property type="match status" value="1"/>
</dbReference>
<reference evidence="2 3" key="1">
    <citation type="journal article" date="2016" name="Nat. Commun.">
        <title>Thousands of microbial genomes shed light on interconnected biogeochemical processes in an aquifer system.</title>
        <authorList>
            <person name="Anantharaman K."/>
            <person name="Brown C.T."/>
            <person name="Hug L.A."/>
            <person name="Sharon I."/>
            <person name="Castelle C.J."/>
            <person name="Probst A.J."/>
            <person name="Thomas B.C."/>
            <person name="Singh A."/>
            <person name="Wilkins M.J."/>
            <person name="Karaoz U."/>
            <person name="Brodie E.L."/>
            <person name="Williams K.H."/>
            <person name="Hubbard S.S."/>
            <person name="Banfield J.F."/>
        </authorList>
    </citation>
    <scope>NUCLEOTIDE SEQUENCE [LARGE SCALE GENOMIC DNA]</scope>
</reference>
<accession>A0A1F4U8U4</accession>
<evidence type="ECO:0000313" key="3">
    <source>
        <dbReference type="Proteomes" id="UP000177025"/>
    </source>
</evidence>
<dbReference type="Pfam" id="PF18962">
    <property type="entry name" value="Por_Secre_tail"/>
    <property type="match status" value="1"/>
</dbReference>
<feature type="domain" description="Secretion system C-terminal sorting" evidence="1">
    <location>
        <begin position="170"/>
        <end position="251"/>
    </location>
</feature>
<dbReference type="Gene3D" id="2.60.40.4070">
    <property type="match status" value="1"/>
</dbReference>
<evidence type="ECO:0000259" key="1">
    <source>
        <dbReference type="Pfam" id="PF18962"/>
    </source>
</evidence>
<sequence length="254" mass="27716">MAMSIAIDPNNSNIVYVGGYPYLFKTINGGTSWINSTNGITDSIFKIRIDSTSTNIIYAASYDGVFKTTNSGLTWSNTGCTETKSVLIDPDDHLIIYAGSNSGVYKSTNGGSSWVAMNDGMTGNYISSLGINPGVYLYAGTEDEAMFRWSLQVGIDQQTKINTSRPVLSVYPNPAHNTILIKYQLSEETPIHLAVYDVTGRHIKTLVDAAQSSGNYVQTWDGTDHRNVSVAAGIYFYKLTTPTETNLSKIVLMK</sequence>
<dbReference type="AlphaFoldDB" id="A0A1F4U8U4"/>
<dbReference type="Gene3D" id="2.130.10.10">
    <property type="entry name" value="YVTN repeat-like/Quinoprotein amine dehydrogenase"/>
    <property type="match status" value="2"/>
</dbReference>
<dbReference type="Proteomes" id="UP000177025">
    <property type="component" value="Unassembled WGS sequence"/>
</dbReference>
<dbReference type="InterPro" id="IPR026444">
    <property type="entry name" value="Secre_tail"/>
</dbReference>
<gene>
    <name evidence="2" type="ORF">A2Y85_07935</name>
</gene>
<dbReference type="EMBL" id="MEUM01000112">
    <property type="protein sequence ID" value="OGC41309.1"/>
    <property type="molecule type" value="Genomic_DNA"/>
</dbReference>
<protein>
    <recommendedName>
        <fullName evidence="1">Secretion system C-terminal sorting domain-containing protein</fullName>
    </recommendedName>
</protein>